<dbReference type="RefSeq" id="WP_422865022.1">
    <property type="nucleotide sequence ID" value="NZ_JAMSKV010000013.1"/>
</dbReference>
<protein>
    <submittedName>
        <fullName evidence="2">NAD-dependent epimerase/dehydratase family protein</fullName>
    </submittedName>
</protein>
<evidence type="ECO:0000313" key="2">
    <source>
        <dbReference type="EMBL" id="MCQ8279541.1"/>
    </source>
</evidence>
<organism evidence="2 3">
    <name type="scientific">Endosaccharibacter trunci</name>
    <dbReference type="NCBI Taxonomy" id="2812733"/>
    <lineage>
        <taxon>Bacteria</taxon>
        <taxon>Pseudomonadati</taxon>
        <taxon>Pseudomonadota</taxon>
        <taxon>Alphaproteobacteria</taxon>
        <taxon>Acetobacterales</taxon>
        <taxon>Acetobacteraceae</taxon>
        <taxon>Endosaccharibacter</taxon>
    </lineage>
</organism>
<dbReference type="InterPro" id="IPR001509">
    <property type="entry name" value="Epimerase_deHydtase"/>
</dbReference>
<evidence type="ECO:0000259" key="1">
    <source>
        <dbReference type="Pfam" id="PF01370"/>
    </source>
</evidence>
<evidence type="ECO:0000313" key="3">
    <source>
        <dbReference type="Proteomes" id="UP001524587"/>
    </source>
</evidence>
<sequence length="311" mass="33055">MSGDTPRCLVLGAGGFIGTNLCLALRARGIPATGFGRTAAPPPILHGLPWKQGDIGTLPDPDALVAGHTHLFDLIAAGLPGQSEADPAGIVADGMPPRIRLLAACRRQGVARIVFASSGGTVYGPSGDLPIREDAPTDPISAYGIGKLAVEKYLRLFHHQHGLDHRILRIGNAYGPFQHPERGQGLVAAVLNKLRHDAPIHVWGNGTTVRDYIHIDDVVSAILAAAFSDDPDTRLCNVGSGTGRDVNSVIRDAARILGREPRLIHHPGRSGDVPANILDATRLHVATGWQPEVGWEDGLARTARWLADSRE</sequence>
<dbReference type="InterPro" id="IPR050177">
    <property type="entry name" value="Lipid_A_modif_metabolic_enz"/>
</dbReference>
<comment type="caution">
    <text evidence="2">The sequence shown here is derived from an EMBL/GenBank/DDBJ whole genome shotgun (WGS) entry which is preliminary data.</text>
</comment>
<keyword evidence="3" id="KW-1185">Reference proteome</keyword>
<dbReference type="Pfam" id="PF01370">
    <property type="entry name" value="Epimerase"/>
    <property type="match status" value="1"/>
</dbReference>
<dbReference type="PANTHER" id="PTHR43245:SF13">
    <property type="entry name" value="UDP-D-APIOSE_UDP-D-XYLOSE SYNTHASE 2"/>
    <property type="match status" value="1"/>
</dbReference>
<name>A0ABT1WBP9_9PROT</name>
<dbReference type="PANTHER" id="PTHR43245">
    <property type="entry name" value="BIFUNCTIONAL POLYMYXIN RESISTANCE PROTEIN ARNA"/>
    <property type="match status" value="1"/>
</dbReference>
<dbReference type="InterPro" id="IPR036291">
    <property type="entry name" value="NAD(P)-bd_dom_sf"/>
</dbReference>
<dbReference type="Proteomes" id="UP001524587">
    <property type="component" value="Unassembled WGS sequence"/>
</dbReference>
<reference evidence="2 3" key="1">
    <citation type="submission" date="2022-06" db="EMBL/GenBank/DDBJ databases">
        <title>Endosaccharibacter gen. nov., sp. nov., endophytic bacteria isolated from sugarcane.</title>
        <authorList>
            <person name="Pitiwittayakul N."/>
            <person name="Yukphan P."/>
            <person name="Charoenyingcharoen P."/>
            <person name="Tanasupawat S."/>
        </authorList>
    </citation>
    <scope>NUCLEOTIDE SEQUENCE [LARGE SCALE GENOMIC DNA]</scope>
    <source>
        <strain evidence="2 3">KSS8</strain>
    </source>
</reference>
<proteinExistence type="predicted"/>
<dbReference type="Gene3D" id="3.40.50.720">
    <property type="entry name" value="NAD(P)-binding Rossmann-like Domain"/>
    <property type="match status" value="1"/>
</dbReference>
<dbReference type="EMBL" id="JAMSKV010000013">
    <property type="protein sequence ID" value="MCQ8279541.1"/>
    <property type="molecule type" value="Genomic_DNA"/>
</dbReference>
<gene>
    <name evidence="2" type="ORF">NFI95_13930</name>
</gene>
<feature type="domain" description="NAD-dependent epimerase/dehydratase" evidence="1">
    <location>
        <begin position="9"/>
        <end position="238"/>
    </location>
</feature>
<dbReference type="SUPFAM" id="SSF51735">
    <property type="entry name" value="NAD(P)-binding Rossmann-fold domains"/>
    <property type="match status" value="1"/>
</dbReference>
<accession>A0ABT1WBP9</accession>
<dbReference type="Gene3D" id="3.90.25.10">
    <property type="entry name" value="UDP-galactose 4-epimerase, domain 1"/>
    <property type="match status" value="1"/>
</dbReference>